<dbReference type="GO" id="GO:0003964">
    <property type="term" value="F:RNA-directed DNA polymerase activity"/>
    <property type="evidence" value="ECO:0007669"/>
    <property type="project" value="UniProtKB-KW"/>
</dbReference>
<keyword evidence="1" id="KW-0808">Transferase</keyword>
<dbReference type="InterPro" id="IPR036397">
    <property type="entry name" value="RNaseH_sf"/>
</dbReference>
<dbReference type="SUPFAM" id="SSF53098">
    <property type="entry name" value="Ribonuclease H-like"/>
    <property type="match status" value="1"/>
</dbReference>
<dbReference type="eggNOG" id="KOG0017">
    <property type="taxonomic scope" value="Eukaryota"/>
</dbReference>
<dbReference type="SUPFAM" id="SSF56672">
    <property type="entry name" value="DNA/RNA polymerases"/>
    <property type="match status" value="1"/>
</dbReference>
<dbReference type="Gene3D" id="3.30.70.270">
    <property type="match status" value="1"/>
</dbReference>
<evidence type="ECO:0000256" key="1">
    <source>
        <dbReference type="ARBA" id="ARBA00022679"/>
    </source>
</evidence>
<dbReference type="PROSITE" id="PS00141">
    <property type="entry name" value="ASP_PROTEASE"/>
    <property type="match status" value="1"/>
</dbReference>
<accession>A0A1I7UDU8</accession>
<keyword evidence="4" id="KW-0255">Endonuclease</keyword>
<evidence type="ECO:0000256" key="6">
    <source>
        <dbReference type="ARBA" id="ARBA00022918"/>
    </source>
</evidence>
<evidence type="ECO:0000313" key="8">
    <source>
        <dbReference type="Proteomes" id="UP000095282"/>
    </source>
</evidence>
<dbReference type="PANTHER" id="PTHR47331:SF1">
    <property type="entry name" value="GAG-LIKE PROTEIN"/>
    <property type="match status" value="1"/>
</dbReference>
<feature type="domain" description="Integrase catalytic" evidence="7">
    <location>
        <begin position="1025"/>
        <end position="1207"/>
    </location>
</feature>
<evidence type="ECO:0000256" key="2">
    <source>
        <dbReference type="ARBA" id="ARBA00022695"/>
    </source>
</evidence>
<name>A0A1I7UDU8_9PELO</name>
<dbReference type="PROSITE" id="PS50994">
    <property type="entry name" value="INTEGRASE"/>
    <property type="match status" value="1"/>
</dbReference>
<dbReference type="Pfam" id="PF18701">
    <property type="entry name" value="DUF5641"/>
    <property type="match status" value="1"/>
</dbReference>
<dbReference type="WBParaSite" id="Csp11.Scaffold629.g8329.t1">
    <property type="protein sequence ID" value="Csp11.Scaffold629.g8329.t1"/>
    <property type="gene ID" value="Csp11.Scaffold629.g8329"/>
</dbReference>
<keyword evidence="5" id="KW-0378">Hydrolase</keyword>
<dbReference type="Pfam" id="PF05380">
    <property type="entry name" value="Peptidase_A17"/>
    <property type="match status" value="1"/>
</dbReference>
<dbReference type="Pfam" id="PF00078">
    <property type="entry name" value="RVT_1"/>
    <property type="match status" value="1"/>
</dbReference>
<dbReference type="Proteomes" id="UP000095282">
    <property type="component" value="Unplaced"/>
</dbReference>
<dbReference type="GO" id="GO:0006508">
    <property type="term" value="P:proteolysis"/>
    <property type="evidence" value="ECO:0007669"/>
    <property type="project" value="InterPro"/>
</dbReference>
<keyword evidence="8" id="KW-1185">Reference proteome</keyword>
<dbReference type="InterPro" id="IPR041588">
    <property type="entry name" value="Integrase_H2C2"/>
</dbReference>
<dbReference type="InterPro" id="IPR000477">
    <property type="entry name" value="RT_dom"/>
</dbReference>
<dbReference type="InterPro" id="IPR012337">
    <property type="entry name" value="RNaseH-like_sf"/>
</dbReference>
<dbReference type="InterPro" id="IPR043128">
    <property type="entry name" value="Rev_trsase/Diguanyl_cyclase"/>
</dbReference>
<organism evidence="8 9">
    <name type="scientific">Caenorhabditis tropicalis</name>
    <dbReference type="NCBI Taxonomy" id="1561998"/>
    <lineage>
        <taxon>Eukaryota</taxon>
        <taxon>Metazoa</taxon>
        <taxon>Ecdysozoa</taxon>
        <taxon>Nematoda</taxon>
        <taxon>Chromadorea</taxon>
        <taxon>Rhabditida</taxon>
        <taxon>Rhabditina</taxon>
        <taxon>Rhabditomorpha</taxon>
        <taxon>Rhabditoidea</taxon>
        <taxon>Rhabditidae</taxon>
        <taxon>Peloderinae</taxon>
        <taxon>Caenorhabditis</taxon>
    </lineage>
</organism>
<dbReference type="Gene3D" id="3.30.420.10">
    <property type="entry name" value="Ribonuclease H-like superfamily/Ribonuclease H"/>
    <property type="match status" value="1"/>
</dbReference>
<dbReference type="InterPro" id="IPR040676">
    <property type="entry name" value="DUF5641"/>
</dbReference>
<dbReference type="PANTHER" id="PTHR47331">
    <property type="entry name" value="PHD-TYPE DOMAIN-CONTAINING PROTEIN"/>
    <property type="match status" value="1"/>
</dbReference>
<dbReference type="GO" id="GO:0004519">
    <property type="term" value="F:endonuclease activity"/>
    <property type="evidence" value="ECO:0007669"/>
    <property type="project" value="UniProtKB-KW"/>
</dbReference>
<dbReference type="GO" id="GO:0042575">
    <property type="term" value="C:DNA polymerase complex"/>
    <property type="evidence" value="ECO:0007669"/>
    <property type="project" value="UniProtKB-ARBA"/>
</dbReference>
<reference evidence="9" key="1">
    <citation type="submission" date="2016-11" db="UniProtKB">
        <authorList>
            <consortium name="WormBaseParasite"/>
        </authorList>
    </citation>
    <scope>IDENTIFICATION</scope>
</reference>
<dbReference type="GO" id="GO:0015074">
    <property type="term" value="P:DNA integration"/>
    <property type="evidence" value="ECO:0007669"/>
    <property type="project" value="InterPro"/>
</dbReference>
<evidence type="ECO:0000256" key="5">
    <source>
        <dbReference type="ARBA" id="ARBA00022801"/>
    </source>
</evidence>
<dbReference type="InterPro" id="IPR001969">
    <property type="entry name" value="Aspartic_peptidase_AS"/>
</dbReference>
<evidence type="ECO:0000259" key="7">
    <source>
        <dbReference type="PROSITE" id="PS50994"/>
    </source>
</evidence>
<dbReference type="InterPro" id="IPR001584">
    <property type="entry name" value="Integrase_cat-core"/>
</dbReference>
<dbReference type="Gene3D" id="2.40.70.10">
    <property type="entry name" value="Acid Proteases"/>
    <property type="match status" value="1"/>
</dbReference>
<keyword evidence="6" id="KW-0695">RNA-directed DNA polymerase</keyword>
<evidence type="ECO:0000313" key="9">
    <source>
        <dbReference type="WBParaSite" id="Csp11.Scaffold629.g8329.t1"/>
    </source>
</evidence>
<proteinExistence type="predicted"/>
<dbReference type="Gene3D" id="3.10.10.10">
    <property type="entry name" value="HIV Type 1 Reverse Transcriptase, subunit A, domain 1"/>
    <property type="match status" value="1"/>
</dbReference>
<keyword evidence="3" id="KW-0540">Nuclease</keyword>
<dbReference type="STRING" id="1561998.A0A1I7UDU8"/>
<dbReference type="InterPro" id="IPR021109">
    <property type="entry name" value="Peptidase_aspartic_dom_sf"/>
</dbReference>
<dbReference type="InterPro" id="IPR043502">
    <property type="entry name" value="DNA/RNA_pol_sf"/>
</dbReference>
<protein>
    <submittedName>
        <fullName evidence="9">Integrase catalytic domain-containing protein</fullName>
    </submittedName>
</protein>
<dbReference type="Pfam" id="PF17921">
    <property type="entry name" value="Integrase_H2C2"/>
    <property type="match status" value="1"/>
</dbReference>
<dbReference type="GO" id="GO:0003676">
    <property type="term" value="F:nucleic acid binding"/>
    <property type="evidence" value="ECO:0007669"/>
    <property type="project" value="InterPro"/>
</dbReference>
<sequence length="1475" mass="166979">MRLETPSGDKITALIDSGASLSVILTARAHALQLEIKGETRLSIAGFNSSLATNTKIYVLSVKRTDSEKPLSFLITGTPSLPNPVVSIPALSREDKSFMARKRIVIDRIRDDTPKNTSSIEMIIGNDMLPWLASQPSYKKVALPSGRSVEVTPLGTIIHPKHNLHIYGTPHSSQRFITSEQYINYSTVLQNGVEPEDALTKLTLEVNQMWRVENLGIEDILVRDNNEKDSLDLVKAFNESVKFTPTGEIEVALPYNGNESRLSDNHAVAFRRLENLYSTLNRGENIIEKYNKIIVDQLKAGFIEEVTTEMLNLKLYKYFIPHRAVLKEDSLTTKLRIVLDASSHAGGKLSLNDCLHAGSNMITPILGILLRARCSRYIIVADIEKAFHQVRLQAEYRNVTCFLWLKDISKPPSKDNIKIFRFTRIPFGVSSSPFLLAAYIMYNLDRTAHPLNREIKENLYVDNALFCTNNPNEIKQKIQGTRAIFNDMNMNLREYIVNHEETMNSLDPAIVASADSIKLLGYQWDRKTDTFTVKIAQLEILHPTKREVAALLASTFDPLGFVSPIMVPFKRLIQKIWETDVTWKQLIPAELVKDWTKLRYAFADRTISVPRPILQDFDVGEIELLVFTDASQDIYAANIYVYQIVEGAPPHCRLLTSKSKIRPSKNDKYTVPKMELVGIECGSNLVVTVIKELRLPIKRVRIFTDSSCALYWVLTSAQKRVWVANRVNTIVSNMNHLKELGIETTIHHVPTNQNPADLATRGVSTTDLRNNKFWFQGPSFLERPQSEWPCKIEGTVSCPAEFQDLVLAEIIDPVAKKSKKSKAKLAEKEATIMHINTKPYETFVMYDSYSSLDKLVRVVYNFLTSIQKFSRKTNKPPAIIERFSAATSYYEKLKIVRCLIITEHYRDCKEDKLEFPKNYEVYKDIHGLMRCKKNVASVVLPAEAHEPILIHHKHTLATLIIRETHENGGHLPASYTVAAVRTQYWIPYDCRLTDTIIKRCVTCSRVNRPPFAYPSSKVLPACRTTPSRPFSKVGLDYMGPLTYIRDDGESLGKAYALIYTCLTTRATALRLVPDGSATRYIMSLKMIFGEVGVPEDIYSDNAPTFKLGTKVINQDINDLEISESLTSFIASKEINYRNITPYAPWQGGIYERVVGLVKRHIHKGCGNQKLDYHSLQSPNDIIALRPCDFMYPGVLIAAPATLEKSFPQGTTEKELREHVGKLEETLERIWELWAKGYLLHIRQPLVKRRNHTALRPRVGQVVIMDTPSVQRHKWPLAIIVQVHKSPRDGEIRSATVRSKGKNYTRAVNQLIPLETEPLNHLQDAEDDTDSTALKFQPVLPTAATFDTPSVRYAPVTFPTDILENIAETSPKILNRETFDNHTANHPSIGEEIPLEQELAQVQIDDMVYQDPTTVPPDYVEPPTEARVSDGRTRDYLPRAAKNNPHYVFSIDYKISGAPLPPGMSQKSTKVLDFSV</sequence>
<evidence type="ECO:0000256" key="4">
    <source>
        <dbReference type="ARBA" id="ARBA00022759"/>
    </source>
</evidence>
<dbReference type="GO" id="GO:0004190">
    <property type="term" value="F:aspartic-type endopeptidase activity"/>
    <property type="evidence" value="ECO:0007669"/>
    <property type="project" value="InterPro"/>
</dbReference>
<dbReference type="InterPro" id="IPR008042">
    <property type="entry name" value="Retrotrans_Pao"/>
</dbReference>
<keyword evidence="2" id="KW-0548">Nucleotidyltransferase</keyword>
<evidence type="ECO:0000256" key="3">
    <source>
        <dbReference type="ARBA" id="ARBA00022722"/>
    </source>
</evidence>